<dbReference type="Pfam" id="PF13411">
    <property type="entry name" value="MerR_1"/>
    <property type="match status" value="1"/>
</dbReference>
<proteinExistence type="predicted"/>
<dbReference type="GO" id="GO:0003677">
    <property type="term" value="F:DNA binding"/>
    <property type="evidence" value="ECO:0007669"/>
    <property type="project" value="UniProtKB-KW"/>
</dbReference>
<evidence type="ECO:0000256" key="1">
    <source>
        <dbReference type="ARBA" id="ARBA00023125"/>
    </source>
</evidence>
<dbReference type="PROSITE" id="PS50937">
    <property type="entry name" value="HTH_MERR_2"/>
    <property type="match status" value="1"/>
</dbReference>
<keyword evidence="1" id="KW-0238">DNA-binding</keyword>
<dbReference type="RefSeq" id="WP_062977160.1">
    <property type="nucleotide sequence ID" value="NZ_JAAXOS010000021.1"/>
</dbReference>
<dbReference type="PANTHER" id="PTHR30204">
    <property type="entry name" value="REDOX-CYCLING DRUG-SENSING TRANSCRIPTIONAL ACTIVATOR SOXR"/>
    <property type="match status" value="1"/>
</dbReference>
<feature type="domain" description="HTH merR-type" evidence="2">
    <location>
        <begin position="6"/>
        <end position="74"/>
    </location>
</feature>
<keyword evidence="4" id="KW-1185">Reference proteome</keyword>
<dbReference type="AlphaFoldDB" id="A0A7X6R6R4"/>
<dbReference type="EMBL" id="JAAXOS010000021">
    <property type="protein sequence ID" value="NKY30834.1"/>
    <property type="molecule type" value="Genomic_DNA"/>
</dbReference>
<protein>
    <submittedName>
        <fullName evidence="3">MerR family transcriptional regulator</fullName>
    </submittedName>
</protein>
<gene>
    <name evidence="3" type="ORF">HGB38_32190</name>
</gene>
<organism evidence="3 4">
    <name type="scientific">Nocardia gamkensis</name>
    <dbReference type="NCBI Taxonomy" id="352869"/>
    <lineage>
        <taxon>Bacteria</taxon>
        <taxon>Bacillati</taxon>
        <taxon>Actinomycetota</taxon>
        <taxon>Actinomycetes</taxon>
        <taxon>Mycobacteriales</taxon>
        <taxon>Nocardiaceae</taxon>
        <taxon>Nocardia</taxon>
    </lineage>
</organism>
<dbReference type="Gene3D" id="1.10.1660.10">
    <property type="match status" value="1"/>
</dbReference>
<dbReference type="PANTHER" id="PTHR30204:SF93">
    <property type="entry name" value="HTH MERR-TYPE DOMAIN-CONTAINING PROTEIN"/>
    <property type="match status" value="1"/>
</dbReference>
<dbReference type="GO" id="GO:0003700">
    <property type="term" value="F:DNA-binding transcription factor activity"/>
    <property type="evidence" value="ECO:0007669"/>
    <property type="project" value="InterPro"/>
</dbReference>
<dbReference type="SUPFAM" id="SSF46955">
    <property type="entry name" value="Putative DNA-binding domain"/>
    <property type="match status" value="1"/>
</dbReference>
<sequence length="240" mass="26648">MAADSEFTIDELARAADTTVRSVRVYHERGLLPSPEVRGRIGYYGSDHLNRLQTISRLLGRGMKLNGIRELLEAWDRGDGLADVLGVKNANAAEADAEATTEPQDSYAELPEYAKQALASSEDPLEAYRVTNPRCCDLATRLTDTGLPMQDTFQLVERLRADCDRIADRFATELFFRLAGQTYEDSARTPRDRTKLETDLAIARLIVTRATSELIDQAFARHSELPPSTVASSQQAQAEQ</sequence>
<dbReference type="InterPro" id="IPR009061">
    <property type="entry name" value="DNA-bd_dom_put_sf"/>
</dbReference>
<reference evidence="3 4" key="1">
    <citation type="submission" date="2020-04" db="EMBL/GenBank/DDBJ databases">
        <title>MicrobeNet Type strains.</title>
        <authorList>
            <person name="Nicholson A.C."/>
        </authorList>
    </citation>
    <scope>NUCLEOTIDE SEQUENCE [LARGE SCALE GENOMIC DNA]</scope>
    <source>
        <strain evidence="3 4">DSM 44956</strain>
    </source>
</reference>
<accession>A0A7X6R6R4</accession>
<dbReference type="Proteomes" id="UP000540698">
    <property type="component" value="Unassembled WGS sequence"/>
</dbReference>
<comment type="caution">
    <text evidence="3">The sequence shown here is derived from an EMBL/GenBank/DDBJ whole genome shotgun (WGS) entry which is preliminary data.</text>
</comment>
<dbReference type="InterPro" id="IPR000551">
    <property type="entry name" value="MerR-type_HTH_dom"/>
</dbReference>
<evidence type="ECO:0000313" key="4">
    <source>
        <dbReference type="Proteomes" id="UP000540698"/>
    </source>
</evidence>
<evidence type="ECO:0000313" key="3">
    <source>
        <dbReference type="EMBL" id="NKY30834.1"/>
    </source>
</evidence>
<dbReference type="SMART" id="SM00422">
    <property type="entry name" value="HTH_MERR"/>
    <property type="match status" value="1"/>
</dbReference>
<evidence type="ECO:0000259" key="2">
    <source>
        <dbReference type="PROSITE" id="PS50937"/>
    </source>
</evidence>
<dbReference type="InterPro" id="IPR047057">
    <property type="entry name" value="MerR_fam"/>
</dbReference>
<name>A0A7X6R6R4_9NOCA</name>